<evidence type="ECO:0008006" key="5">
    <source>
        <dbReference type="Google" id="ProtNLM"/>
    </source>
</evidence>
<evidence type="ECO:0000313" key="4">
    <source>
        <dbReference type="Proteomes" id="UP000594262"/>
    </source>
</evidence>
<evidence type="ECO:0000313" key="3">
    <source>
        <dbReference type="EnsemblMetazoa" id="CLYHEMP020075.1"/>
    </source>
</evidence>
<feature type="region of interest" description="Disordered" evidence="1">
    <location>
        <begin position="73"/>
        <end position="166"/>
    </location>
</feature>
<dbReference type="RefSeq" id="XP_066935781.1">
    <property type="nucleotide sequence ID" value="XM_067079680.1"/>
</dbReference>
<feature type="compositionally biased region" description="Low complexity" evidence="1">
    <location>
        <begin position="150"/>
        <end position="166"/>
    </location>
</feature>
<feature type="signal peptide" evidence="2">
    <location>
        <begin position="1"/>
        <end position="18"/>
    </location>
</feature>
<dbReference type="AlphaFoldDB" id="A0A7M5XB98"/>
<protein>
    <recommendedName>
        <fullName evidence="5">Cnidarian restricted protein</fullName>
    </recommendedName>
</protein>
<evidence type="ECO:0000256" key="1">
    <source>
        <dbReference type="SAM" id="MobiDB-lite"/>
    </source>
</evidence>
<accession>A0A7M5XB98</accession>
<dbReference type="EnsemblMetazoa" id="CLYHEMT020075.1">
    <property type="protein sequence ID" value="CLYHEMP020075.1"/>
    <property type="gene ID" value="CLYHEMG020075"/>
</dbReference>
<dbReference type="Proteomes" id="UP000594262">
    <property type="component" value="Unplaced"/>
</dbReference>
<feature type="compositionally biased region" description="Low complexity" evidence="1">
    <location>
        <begin position="73"/>
        <end position="104"/>
    </location>
</feature>
<sequence>MLLTKFIAVVVLLDGALGLPATPAPSTTAAPAITTAAPGVSTAAPGVTTAAPGVTTAAPGVTTVAPGVTTAAPGVTTSAPGVTTATPATTTKVAPATTTEFTLPPTEPGSDSSTLVDQDLTSTSSSVHTSNGFSVSSGSKRRRRRRDVMTSTAPPATTQTITYAPTTTPFPAPSIFLRLGGAATGDVSTTTIPRNIVESSYNCQCNGIFGNIDWAALCQSQKYCLSFVVRRSSAIDSPTTTIATQTFTHYQGVSKSYTSTDFPKNKWLRITQDINGKCDQLTGKLEVSTAPTDFFDVGSFAIHGKPCAEVQF</sequence>
<organism evidence="3 4">
    <name type="scientific">Clytia hemisphaerica</name>
    <dbReference type="NCBI Taxonomy" id="252671"/>
    <lineage>
        <taxon>Eukaryota</taxon>
        <taxon>Metazoa</taxon>
        <taxon>Cnidaria</taxon>
        <taxon>Hydrozoa</taxon>
        <taxon>Hydroidolina</taxon>
        <taxon>Leptothecata</taxon>
        <taxon>Obeliida</taxon>
        <taxon>Clytiidae</taxon>
        <taxon>Clytia</taxon>
    </lineage>
</organism>
<proteinExistence type="predicted"/>
<name>A0A7M5XB98_9CNID</name>
<keyword evidence="4" id="KW-1185">Reference proteome</keyword>
<feature type="compositionally biased region" description="Polar residues" evidence="1">
    <location>
        <begin position="109"/>
        <end position="138"/>
    </location>
</feature>
<keyword evidence="2" id="KW-0732">Signal</keyword>
<reference evidence="3" key="1">
    <citation type="submission" date="2021-01" db="UniProtKB">
        <authorList>
            <consortium name="EnsemblMetazoa"/>
        </authorList>
    </citation>
    <scope>IDENTIFICATION</scope>
</reference>
<feature type="chain" id="PRO_5029915747" description="Cnidarian restricted protein" evidence="2">
    <location>
        <begin position="19"/>
        <end position="312"/>
    </location>
</feature>
<dbReference type="GeneID" id="136823492"/>
<evidence type="ECO:0000256" key="2">
    <source>
        <dbReference type="SAM" id="SignalP"/>
    </source>
</evidence>